<dbReference type="SUPFAM" id="SSF52540">
    <property type="entry name" value="P-loop containing nucleoside triphosphate hydrolases"/>
    <property type="match status" value="1"/>
</dbReference>
<comment type="caution">
    <text evidence="8">The sequence shown here is derived from an EMBL/GenBank/DDBJ whole genome shotgun (WGS) entry which is preliminary data.</text>
</comment>
<accession>A0A1U8H6P5</accession>
<reference evidence="8 9" key="1">
    <citation type="journal article" date="2014" name="Nat. Genet.">
        <title>Genome sequence of the hot pepper provides insights into the evolution of pungency in Capsicum species.</title>
        <authorList>
            <person name="Kim S."/>
            <person name="Park M."/>
            <person name="Yeom S.I."/>
            <person name="Kim Y.M."/>
            <person name="Lee J.M."/>
            <person name="Lee H.A."/>
            <person name="Seo E."/>
            <person name="Choi J."/>
            <person name="Cheong K."/>
            <person name="Kim K.T."/>
            <person name="Jung K."/>
            <person name="Lee G.W."/>
            <person name="Oh S.K."/>
            <person name="Bae C."/>
            <person name="Kim S.B."/>
            <person name="Lee H.Y."/>
            <person name="Kim S.Y."/>
            <person name="Kim M.S."/>
            <person name="Kang B.C."/>
            <person name="Jo Y.D."/>
            <person name="Yang H.B."/>
            <person name="Jeong H.J."/>
            <person name="Kang W.H."/>
            <person name="Kwon J.K."/>
            <person name="Shin C."/>
            <person name="Lim J.Y."/>
            <person name="Park J.H."/>
            <person name="Huh J.H."/>
            <person name="Kim J.S."/>
            <person name="Kim B.D."/>
            <person name="Cohen O."/>
            <person name="Paran I."/>
            <person name="Suh M.C."/>
            <person name="Lee S.B."/>
            <person name="Kim Y.K."/>
            <person name="Shin Y."/>
            <person name="Noh S.J."/>
            <person name="Park J."/>
            <person name="Seo Y.S."/>
            <person name="Kwon S.Y."/>
            <person name="Kim H.A."/>
            <person name="Park J.M."/>
            <person name="Kim H.J."/>
            <person name="Choi S.B."/>
            <person name="Bosland P.W."/>
            <person name="Reeves G."/>
            <person name="Jo S.H."/>
            <person name="Lee B.W."/>
            <person name="Cho H.T."/>
            <person name="Choi H.S."/>
            <person name="Lee M.S."/>
            <person name="Yu Y."/>
            <person name="Do Choi Y."/>
            <person name="Park B.S."/>
            <person name="van Deynze A."/>
            <person name="Ashrafi H."/>
            <person name="Hill T."/>
            <person name="Kim W.T."/>
            <person name="Pai H.S."/>
            <person name="Ahn H.K."/>
            <person name="Yeam I."/>
            <person name="Giovannoni J.J."/>
            <person name="Rose J.K."/>
            <person name="Sorensen I."/>
            <person name="Lee S.J."/>
            <person name="Kim R.W."/>
            <person name="Choi I.Y."/>
            <person name="Choi B.S."/>
            <person name="Lim J.S."/>
            <person name="Lee Y.H."/>
            <person name="Choi D."/>
        </authorList>
    </citation>
    <scope>NUCLEOTIDE SEQUENCE [LARGE SCALE GENOMIC DNA]</scope>
    <source>
        <strain evidence="9">cv. CM334</strain>
    </source>
</reference>
<keyword evidence="6" id="KW-0067">ATP-binding</keyword>
<dbReference type="Gene3D" id="1.10.10.10">
    <property type="entry name" value="Winged helix-like DNA-binding domain superfamily/Winged helix DNA-binding domain"/>
    <property type="match status" value="1"/>
</dbReference>
<evidence type="ECO:0000256" key="3">
    <source>
        <dbReference type="ARBA" id="ARBA00022737"/>
    </source>
</evidence>
<dbReference type="STRING" id="4072.A0A1U8H6P5"/>
<dbReference type="Proteomes" id="UP000222542">
    <property type="component" value="Unassembled WGS sequence"/>
</dbReference>
<dbReference type="PANTHER" id="PTHR23155:SF1228">
    <property type="entry name" value="NB-ARC DOMAIN CONTAINING PROTEIN, EXPRESSED"/>
    <property type="match status" value="1"/>
</dbReference>
<evidence type="ECO:0000313" key="9">
    <source>
        <dbReference type="Proteomes" id="UP000222542"/>
    </source>
</evidence>
<dbReference type="Pfam" id="PF23559">
    <property type="entry name" value="WHD_DRP"/>
    <property type="match status" value="1"/>
</dbReference>
<dbReference type="OMA" id="RCAQMED"/>
<dbReference type="SUPFAM" id="SSF52058">
    <property type="entry name" value="L domain-like"/>
    <property type="match status" value="1"/>
</dbReference>
<protein>
    <recommendedName>
        <fullName evidence="7">Disease resistance protein winged helix domain-containing protein</fullName>
    </recommendedName>
</protein>
<reference evidence="8 9" key="2">
    <citation type="journal article" date="2017" name="Genome Biol.">
        <title>New reference genome sequences of hot pepper reveal the massive evolution of plant disease-resistance genes by retroduplication.</title>
        <authorList>
            <person name="Kim S."/>
            <person name="Park J."/>
            <person name="Yeom S.I."/>
            <person name="Kim Y.M."/>
            <person name="Seo E."/>
            <person name="Kim K.T."/>
            <person name="Kim M.S."/>
            <person name="Lee J.M."/>
            <person name="Cheong K."/>
            <person name="Shin H.S."/>
            <person name="Kim S.B."/>
            <person name="Han K."/>
            <person name="Lee J."/>
            <person name="Park M."/>
            <person name="Lee H.A."/>
            <person name="Lee H.Y."/>
            <person name="Lee Y."/>
            <person name="Oh S."/>
            <person name="Lee J.H."/>
            <person name="Choi E."/>
            <person name="Choi E."/>
            <person name="Lee S.E."/>
            <person name="Jeon J."/>
            <person name="Kim H."/>
            <person name="Choi G."/>
            <person name="Song H."/>
            <person name="Lee J."/>
            <person name="Lee S.C."/>
            <person name="Kwon J.K."/>
            <person name="Lee H.Y."/>
            <person name="Koo N."/>
            <person name="Hong Y."/>
            <person name="Kim R.W."/>
            <person name="Kang W.H."/>
            <person name="Huh J.H."/>
            <person name="Kang B.C."/>
            <person name="Yang T.J."/>
            <person name="Lee Y.H."/>
            <person name="Bennetzen J.L."/>
            <person name="Choi D."/>
        </authorList>
    </citation>
    <scope>NUCLEOTIDE SEQUENCE [LARGE SCALE GENOMIC DNA]</scope>
    <source>
        <strain evidence="9">cv. CM334</strain>
    </source>
</reference>
<evidence type="ECO:0000256" key="1">
    <source>
        <dbReference type="ARBA" id="ARBA00008894"/>
    </source>
</evidence>
<keyword evidence="4" id="KW-0547">Nucleotide-binding</keyword>
<evidence type="ECO:0000256" key="2">
    <source>
        <dbReference type="ARBA" id="ARBA00022614"/>
    </source>
</evidence>
<dbReference type="EMBL" id="AYRZ02000006">
    <property type="protein sequence ID" value="PHT77806.1"/>
    <property type="molecule type" value="Genomic_DNA"/>
</dbReference>
<dbReference type="InterPro" id="IPR044974">
    <property type="entry name" value="Disease_R_plants"/>
</dbReference>
<dbReference type="GO" id="GO:0005524">
    <property type="term" value="F:ATP binding"/>
    <property type="evidence" value="ECO:0007669"/>
    <property type="project" value="UniProtKB-KW"/>
</dbReference>
<dbReference type="InterPro" id="IPR042197">
    <property type="entry name" value="Apaf_helical"/>
</dbReference>
<dbReference type="InterPro" id="IPR058922">
    <property type="entry name" value="WHD_DRP"/>
</dbReference>
<feature type="domain" description="Disease resistance protein winged helix" evidence="7">
    <location>
        <begin position="120"/>
        <end position="186"/>
    </location>
</feature>
<evidence type="ECO:0000259" key="7">
    <source>
        <dbReference type="Pfam" id="PF23559"/>
    </source>
</evidence>
<dbReference type="AlphaFoldDB" id="A0A1U8H6P5"/>
<dbReference type="InterPro" id="IPR036388">
    <property type="entry name" value="WH-like_DNA-bd_sf"/>
</dbReference>
<dbReference type="InterPro" id="IPR027417">
    <property type="entry name" value="P-loop_NTPase"/>
</dbReference>
<dbReference type="InterPro" id="IPR032675">
    <property type="entry name" value="LRR_dom_sf"/>
</dbReference>
<gene>
    <name evidence="8" type="ORF">T459_15858</name>
</gene>
<dbReference type="Gene3D" id="1.10.8.430">
    <property type="entry name" value="Helical domain of apoptotic protease-activating factors"/>
    <property type="match status" value="1"/>
</dbReference>
<dbReference type="FunFam" id="1.10.10.10:FF:000322">
    <property type="entry name" value="Probable disease resistance protein At1g63360"/>
    <property type="match status" value="1"/>
</dbReference>
<keyword evidence="5" id="KW-0611">Plant defense</keyword>
<comment type="similarity">
    <text evidence="1">Belongs to the disease resistance NB-LRR family.</text>
</comment>
<proteinExistence type="inferred from homology"/>
<keyword evidence="9" id="KW-1185">Reference proteome</keyword>
<dbReference type="GO" id="GO:0043531">
    <property type="term" value="F:ADP binding"/>
    <property type="evidence" value="ECO:0007669"/>
    <property type="project" value="InterPro"/>
</dbReference>
<dbReference type="GO" id="GO:0016020">
    <property type="term" value="C:membrane"/>
    <property type="evidence" value="ECO:0007669"/>
    <property type="project" value="UniProtKB-SubCell"/>
</dbReference>
<dbReference type="PANTHER" id="PTHR23155">
    <property type="entry name" value="DISEASE RESISTANCE PROTEIN RP"/>
    <property type="match status" value="1"/>
</dbReference>
<evidence type="ECO:0000256" key="5">
    <source>
        <dbReference type="ARBA" id="ARBA00022821"/>
    </source>
</evidence>
<keyword evidence="3" id="KW-0677">Repeat</keyword>
<keyword evidence="2" id="KW-0433">Leucine-rich repeat</keyword>
<sequence>MEVGLYGKRSTDPLNLRLLRLEESWELLEKRAFGNKSCPDELLDVGKEIAENCKGLPLVADLIAGVIAGREKTMSVWLEVRNNLNSYILNSEVDVMKVIELSYDHLPLQLKPCFLYLARYPKDEEINRDWLKIIWHAEGLVEQREKSVDELMEIYFDNLISSGLIISFNEIGDEPTCQIHDLVHDFCLIKAREENVFGQISSGDPSSSSVFMPHTVRIDYNQEHFGPNNFILFSSKMKRHSGKHHVSLEINGDKMEDRLRDACHLRDLRLLRVLLLQPSFMTVKDSLLNEICILNHLRFLDIRTEVKSLPSSFSNLWNLESLLVDNEGSTLVLLPSIWDLVKLRVLSIDVCSFFDMDTDEPILIAEDSKLDNMRKLGKLVVSYSKETDDIFERFPNVQELKFVLKESRGYSTERYWFPKVDF</sequence>
<name>A0A1U8H6P5_CAPAN</name>
<evidence type="ECO:0000313" key="8">
    <source>
        <dbReference type="EMBL" id="PHT77806.1"/>
    </source>
</evidence>
<evidence type="ECO:0000256" key="4">
    <source>
        <dbReference type="ARBA" id="ARBA00022741"/>
    </source>
</evidence>
<dbReference type="GO" id="GO:0006952">
    <property type="term" value="P:defense response"/>
    <property type="evidence" value="ECO:0007669"/>
    <property type="project" value="UniProtKB-KW"/>
</dbReference>
<evidence type="ECO:0000256" key="6">
    <source>
        <dbReference type="ARBA" id="ARBA00022840"/>
    </source>
</evidence>
<dbReference type="Gene3D" id="3.80.10.10">
    <property type="entry name" value="Ribonuclease Inhibitor"/>
    <property type="match status" value="1"/>
</dbReference>
<organism evidence="8 9">
    <name type="scientific">Capsicum annuum</name>
    <name type="common">Capsicum pepper</name>
    <dbReference type="NCBI Taxonomy" id="4072"/>
    <lineage>
        <taxon>Eukaryota</taxon>
        <taxon>Viridiplantae</taxon>
        <taxon>Streptophyta</taxon>
        <taxon>Embryophyta</taxon>
        <taxon>Tracheophyta</taxon>
        <taxon>Spermatophyta</taxon>
        <taxon>Magnoliopsida</taxon>
        <taxon>eudicotyledons</taxon>
        <taxon>Gunneridae</taxon>
        <taxon>Pentapetalae</taxon>
        <taxon>asterids</taxon>
        <taxon>lamiids</taxon>
        <taxon>Solanales</taxon>
        <taxon>Solanaceae</taxon>
        <taxon>Solanoideae</taxon>
        <taxon>Capsiceae</taxon>
        <taxon>Capsicum</taxon>
    </lineage>
</organism>
<dbReference type="Gramene" id="PHT77806">
    <property type="protein sequence ID" value="PHT77806"/>
    <property type="gene ID" value="T459_15858"/>
</dbReference>